<dbReference type="AlphaFoldDB" id="A0A251T292"/>
<reference evidence="2" key="2">
    <citation type="submission" date="2017-02" db="EMBL/GenBank/DDBJ databases">
        <title>Sunflower complete genome.</title>
        <authorList>
            <person name="Langlade N."/>
            <person name="Munos S."/>
        </authorList>
    </citation>
    <scope>NUCLEOTIDE SEQUENCE [LARGE SCALE GENOMIC DNA]</scope>
    <source>
        <tissue evidence="2">Leaves</tissue>
    </source>
</reference>
<accession>A0A251T292</accession>
<dbReference type="InterPro" id="IPR002110">
    <property type="entry name" value="Ankyrin_rpt"/>
</dbReference>
<protein>
    <submittedName>
        <fullName evidence="1 2">Ankyrin repeat-containing domain-containing protein</fullName>
    </submittedName>
</protein>
<dbReference type="SUPFAM" id="SSF48403">
    <property type="entry name" value="Ankyrin repeat"/>
    <property type="match status" value="1"/>
</dbReference>
<organism evidence="2 3">
    <name type="scientific">Helianthus annuus</name>
    <name type="common">Common sunflower</name>
    <dbReference type="NCBI Taxonomy" id="4232"/>
    <lineage>
        <taxon>Eukaryota</taxon>
        <taxon>Viridiplantae</taxon>
        <taxon>Streptophyta</taxon>
        <taxon>Embryophyta</taxon>
        <taxon>Tracheophyta</taxon>
        <taxon>Spermatophyta</taxon>
        <taxon>Magnoliopsida</taxon>
        <taxon>eudicotyledons</taxon>
        <taxon>Gunneridae</taxon>
        <taxon>Pentapetalae</taxon>
        <taxon>asterids</taxon>
        <taxon>campanulids</taxon>
        <taxon>Asterales</taxon>
        <taxon>Asteraceae</taxon>
        <taxon>Asteroideae</taxon>
        <taxon>Heliantheae alliance</taxon>
        <taxon>Heliantheae</taxon>
        <taxon>Helianthus</taxon>
    </lineage>
</organism>
<evidence type="ECO:0000313" key="2">
    <source>
        <dbReference type="EMBL" id="OTG04919.1"/>
    </source>
</evidence>
<reference evidence="1 3" key="1">
    <citation type="journal article" date="2017" name="Nature">
        <title>The sunflower genome provides insights into oil metabolism, flowering and Asterid evolution.</title>
        <authorList>
            <person name="Badouin H."/>
            <person name="Gouzy J."/>
            <person name="Grassa C.J."/>
            <person name="Murat F."/>
            <person name="Staton S.E."/>
            <person name="Cottret L."/>
            <person name="Lelandais-Briere C."/>
            <person name="Owens G.L."/>
            <person name="Carrere S."/>
            <person name="Mayjonade B."/>
            <person name="Legrand L."/>
            <person name="Gill N."/>
            <person name="Kane N.C."/>
            <person name="Bowers J.E."/>
            <person name="Hubner S."/>
            <person name="Bellec A."/>
            <person name="Berard A."/>
            <person name="Berges H."/>
            <person name="Blanchet N."/>
            <person name="Boniface M.C."/>
            <person name="Brunel D."/>
            <person name="Catrice O."/>
            <person name="Chaidir N."/>
            <person name="Claudel C."/>
            <person name="Donnadieu C."/>
            <person name="Faraut T."/>
            <person name="Fievet G."/>
            <person name="Helmstetter N."/>
            <person name="King M."/>
            <person name="Knapp S.J."/>
            <person name="Lai Z."/>
            <person name="Le Paslier M.C."/>
            <person name="Lippi Y."/>
            <person name="Lorenzon L."/>
            <person name="Mandel J.R."/>
            <person name="Marage G."/>
            <person name="Marchand G."/>
            <person name="Marquand E."/>
            <person name="Bret-Mestries E."/>
            <person name="Morien E."/>
            <person name="Nambeesan S."/>
            <person name="Nguyen T."/>
            <person name="Pegot-Espagnet P."/>
            <person name="Pouilly N."/>
            <person name="Raftis F."/>
            <person name="Sallet E."/>
            <person name="Schiex T."/>
            <person name="Thomas J."/>
            <person name="Vandecasteele C."/>
            <person name="Vares D."/>
            <person name="Vear F."/>
            <person name="Vautrin S."/>
            <person name="Crespi M."/>
            <person name="Mangin B."/>
            <person name="Burke J.M."/>
            <person name="Salse J."/>
            <person name="Munos S."/>
            <person name="Vincourt P."/>
            <person name="Rieseberg L.H."/>
            <person name="Langlade N.B."/>
        </authorList>
    </citation>
    <scope>NUCLEOTIDE SEQUENCE [LARGE SCALE GENOMIC DNA]</scope>
    <source>
        <strain evidence="3">cv. SF193</strain>
        <tissue evidence="1">Leaves</tissue>
    </source>
</reference>
<dbReference type="PANTHER" id="PTHR47303:SF1">
    <property type="entry name" value="NF-KAPPA-B INHIBITOR BETA"/>
    <property type="match status" value="1"/>
</dbReference>
<dbReference type="EMBL" id="MNCJ02000323">
    <property type="protein sequence ID" value="KAF5794729.1"/>
    <property type="molecule type" value="Genomic_DNA"/>
</dbReference>
<keyword evidence="3" id="KW-1185">Reference proteome</keyword>
<dbReference type="Gene3D" id="1.25.40.20">
    <property type="entry name" value="Ankyrin repeat-containing domain"/>
    <property type="match status" value="1"/>
</dbReference>
<dbReference type="Proteomes" id="UP000215914">
    <property type="component" value="Chromosome 12"/>
</dbReference>
<evidence type="ECO:0000313" key="3">
    <source>
        <dbReference type="Proteomes" id="UP000215914"/>
    </source>
</evidence>
<dbReference type="InParanoid" id="A0A251T292"/>
<proteinExistence type="predicted"/>
<dbReference type="PANTHER" id="PTHR47303">
    <property type="match status" value="1"/>
</dbReference>
<sequence>MDNNLTVCFCNYFEGNREDYLNLAVPLYEASITSDWEAAKLIFEKRPDLVRFGLPKNSGTALHVAAIADQNQWTKKNLDFVKNLVDMMTIDDLELKNKHSNTAFWIATAFGDMEMAMIMMEKNPNLLNIRGSAGLLPLSVSAFTGRHSTVRYLYNRSQKMSGDHWTESDMDFTLLHCVERDFFGKQFLSISYALHCTIIT</sequence>
<dbReference type="STRING" id="4232.A0A251T292"/>
<name>A0A251T292_HELAN</name>
<gene>
    <name evidence="2" type="ORF">HannXRQ_Chr12g0367741</name>
    <name evidence="1" type="ORF">HanXRQr2_Chr08g0331441</name>
</gene>
<dbReference type="EMBL" id="CM007901">
    <property type="protein sequence ID" value="OTG04919.1"/>
    <property type="molecule type" value="Genomic_DNA"/>
</dbReference>
<reference evidence="1" key="3">
    <citation type="submission" date="2020-06" db="EMBL/GenBank/DDBJ databases">
        <title>Helianthus annuus Genome sequencing and assembly Release 2.</title>
        <authorList>
            <person name="Gouzy J."/>
            <person name="Langlade N."/>
            <person name="Munos S."/>
        </authorList>
    </citation>
    <scope>NUCLEOTIDE SEQUENCE</scope>
    <source>
        <tissue evidence="1">Leaves</tissue>
    </source>
</reference>
<dbReference type="SMART" id="SM00248">
    <property type="entry name" value="ANK"/>
    <property type="match status" value="4"/>
</dbReference>
<dbReference type="Gramene" id="mRNA:HanXRQr2_Chr08g0331441">
    <property type="protein sequence ID" value="CDS:HanXRQr2_Chr08g0331441.1"/>
    <property type="gene ID" value="HanXRQr2_Chr08g0331441"/>
</dbReference>
<evidence type="ECO:0000313" key="1">
    <source>
        <dbReference type="EMBL" id="KAF5794729.1"/>
    </source>
</evidence>
<dbReference type="InterPro" id="IPR036770">
    <property type="entry name" value="Ankyrin_rpt-contain_sf"/>
</dbReference>
<dbReference type="OMA" id="MEMAMIM"/>